<evidence type="ECO:0000313" key="3">
    <source>
        <dbReference type="WBParaSite" id="HCON_00128420-00001"/>
    </source>
</evidence>
<keyword evidence="1" id="KW-1133">Transmembrane helix</keyword>
<proteinExistence type="predicted"/>
<accession>A0A7I4YPL9</accession>
<keyword evidence="1" id="KW-0472">Membrane</keyword>
<evidence type="ECO:0000313" key="2">
    <source>
        <dbReference type="Proteomes" id="UP000025227"/>
    </source>
</evidence>
<protein>
    <submittedName>
        <fullName evidence="3">7TM_GPCR_Srx domain-containing protein</fullName>
    </submittedName>
</protein>
<dbReference type="AlphaFoldDB" id="A0A7I4YPL9"/>
<keyword evidence="1" id="KW-0812">Transmembrane</keyword>
<feature type="transmembrane region" description="Helical" evidence="1">
    <location>
        <begin position="36"/>
        <end position="62"/>
    </location>
</feature>
<dbReference type="WBParaSite" id="HCON_00128420-00001">
    <property type="protein sequence ID" value="HCON_00128420-00001"/>
    <property type="gene ID" value="HCON_00128420"/>
</dbReference>
<name>A0A7I4YPL9_HAECO</name>
<organism evidence="2 3">
    <name type="scientific">Haemonchus contortus</name>
    <name type="common">Barber pole worm</name>
    <dbReference type="NCBI Taxonomy" id="6289"/>
    <lineage>
        <taxon>Eukaryota</taxon>
        <taxon>Metazoa</taxon>
        <taxon>Ecdysozoa</taxon>
        <taxon>Nematoda</taxon>
        <taxon>Chromadorea</taxon>
        <taxon>Rhabditida</taxon>
        <taxon>Rhabditina</taxon>
        <taxon>Rhabditomorpha</taxon>
        <taxon>Strongyloidea</taxon>
        <taxon>Trichostrongylidae</taxon>
        <taxon>Haemonchus</taxon>
    </lineage>
</organism>
<sequence length="109" mass="12435">MYAVISVIVNVRSIFEWYKLSWKRDGPRSGVHEKGLLLYTAIVFFSTVLMCSQQVTVVFASFTSNDNLYSWAAVQVIFLVERHHGQHSTIFDNVAFIGTSQHCFEVVSK</sequence>
<evidence type="ECO:0000256" key="1">
    <source>
        <dbReference type="SAM" id="Phobius"/>
    </source>
</evidence>
<reference evidence="3" key="1">
    <citation type="submission" date="2020-12" db="UniProtKB">
        <authorList>
            <consortium name="WormBaseParasite"/>
        </authorList>
    </citation>
    <scope>IDENTIFICATION</scope>
    <source>
        <strain evidence="3">MHco3</strain>
    </source>
</reference>
<keyword evidence="2" id="KW-1185">Reference proteome</keyword>
<dbReference type="Proteomes" id="UP000025227">
    <property type="component" value="Unplaced"/>
</dbReference>